<evidence type="ECO:0000313" key="2">
    <source>
        <dbReference type="EMBL" id="KAK8406968.1"/>
    </source>
</evidence>
<evidence type="ECO:0000256" key="1">
    <source>
        <dbReference type="SAM" id="MobiDB-lite"/>
    </source>
</evidence>
<reference evidence="2 3" key="1">
    <citation type="submission" date="2023-03" db="EMBL/GenBank/DDBJ databases">
        <title>High-quality genome of Scylla paramamosain provides insights in environmental adaptation.</title>
        <authorList>
            <person name="Zhang L."/>
        </authorList>
    </citation>
    <scope>NUCLEOTIDE SEQUENCE [LARGE SCALE GENOMIC DNA]</scope>
    <source>
        <strain evidence="2">LZ_2023a</strain>
        <tissue evidence="2">Muscle</tissue>
    </source>
</reference>
<protein>
    <submittedName>
        <fullName evidence="2">Uncharacterized protein</fullName>
    </submittedName>
</protein>
<feature type="compositionally biased region" description="Polar residues" evidence="1">
    <location>
        <begin position="76"/>
        <end position="85"/>
    </location>
</feature>
<sequence>MRECGEEMRKSSEAWHLSKLARRSSRHIPVPTLDTRPSCTNYPADGVASLGRGGVWVSACSGRHRTRQRPGGRSMMQVQSISQRS</sequence>
<evidence type="ECO:0000313" key="3">
    <source>
        <dbReference type="Proteomes" id="UP001487740"/>
    </source>
</evidence>
<dbReference type="AlphaFoldDB" id="A0AAW0V634"/>
<name>A0AAW0V634_SCYPA</name>
<dbReference type="EMBL" id="JARAKH010000002">
    <property type="protein sequence ID" value="KAK8406968.1"/>
    <property type="molecule type" value="Genomic_DNA"/>
</dbReference>
<proteinExistence type="predicted"/>
<feature type="region of interest" description="Disordered" evidence="1">
    <location>
        <begin position="62"/>
        <end position="85"/>
    </location>
</feature>
<comment type="caution">
    <text evidence="2">The sequence shown here is derived from an EMBL/GenBank/DDBJ whole genome shotgun (WGS) entry which is preliminary data.</text>
</comment>
<accession>A0AAW0V634</accession>
<keyword evidence="3" id="KW-1185">Reference proteome</keyword>
<gene>
    <name evidence="2" type="ORF">O3P69_007487</name>
</gene>
<dbReference type="Proteomes" id="UP001487740">
    <property type="component" value="Unassembled WGS sequence"/>
</dbReference>
<organism evidence="2 3">
    <name type="scientific">Scylla paramamosain</name>
    <name type="common">Mud crab</name>
    <dbReference type="NCBI Taxonomy" id="85552"/>
    <lineage>
        <taxon>Eukaryota</taxon>
        <taxon>Metazoa</taxon>
        <taxon>Ecdysozoa</taxon>
        <taxon>Arthropoda</taxon>
        <taxon>Crustacea</taxon>
        <taxon>Multicrustacea</taxon>
        <taxon>Malacostraca</taxon>
        <taxon>Eumalacostraca</taxon>
        <taxon>Eucarida</taxon>
        <taxon>Decapoda</taxon>
        <taxon>Pleocyemata</taxon>
        <taxon>Brachyura</taxon>
        <taxon>Eubrachyura</taxon>
        <taxon>Portunoidea</taxon>
        <taxon>Portunidae</taxon>
        <taxon>Portuninae</taxon>
        <taxon>Scylla</taxon>
    </lineage>
</organism>